<comment type="caution">
    <text evidence="1">The sequence shown here is derived from an EMBL/GenBank/DDBJ whole genome shotgun (WGS) entry which is preliminary data.</text>
</comment>
<proteinExistence type="predicted"/>
<dbReference type="AlphaFoldDB" id="A0A6L2NML2"/>
<accession>A0A6L2NML2</accession>
<gene>
    <name evidence="1" type="ORF">Tci_057843</name>
</gene>
<sequence length="86" mass="9502">MKMAINRRNNAMVGVDDRNRIAAESGNEQAQVREFLEMGSKLGNRAGMVLIGLSEWVGPRRQFGVMEGIGLGRRLRSGPGMRLDSK</sequence>
<organism evidence="1">
    <name type="scientific">Tanacetum cinerariifolium</name>
    <name type="common">Dalmatian daisy</name>
    <name type="synonym">Chrysanthemum cinerariifolium</name>
    <dbReference type="NCBI Taxonomy" id="118510"/>
    <lineage>
        <taxon>Eukaryota</taxon>
        <taxon>Viridiplantae</taxon>
        <taxon>Streptophyta</taxon>
        <taxon>Embryophyta</taxon>
        <taxon>Tracheophyta</taxon>
        <taxon>Spermatophyta</taxon>
        <taxon>Magnoliopsida</taxon>
        <taxon>eudicotyledons</taxon>
        <taxon>Gunneridae</taxon>
        <taxon>Pentapetalae</taxon>
        <taxon>asterids</taxon>
        <taxon>campanulids</taxon>
        <taxon>Asterales</taxon>
        <taxon>Asteraceae</taxon>
        <taxon>Asteroideae</taxon>
        <taxon>Anthemideae</taxon>
        <taxon>Anthemidinae</taxon>
        <taxon>Tanacetum</taxon>
    </lineage>
</organism>
<evidence type="ECO:0000313" key="1">
    <source>
        <dbReference type="EMBL" id="GEU85865.1"/>
    </source>
</evidence>
<reference evidence="1" key="1">
    <citation type="journal article" date="2019" name="Sci. Rep.">
        <title>Draft genome of Tanacetum cinerariifolium, the natural source of mosquito coil.</title>
        <authorList>
            <person name="Yamashiro T."/>
            <person name="Shiraishi A."/>
            <person name="Satake H."/>
            <person name="Nakayama K."/>
        </authorList>
    </citation>
    <scope>NUCLEOTIDE SEQUENCE</scope>
</reference>
<name>A0A6L2NML2_TANCI</name>
<dbReference type="EMBL" id="BKCJ010009197">
    <property type="protein sequence ID" value="GEU85865.1"/>
    <property type="molecule type" value="Genomic_DNA"/>
</dbReference>
<protein>
    <submittedName>
        <fullName evidence="1">Uncharacterized protein</fullName>
    </submittedName>
</protein>